<name>A0A7S1PGC4_9EUKA</name>
<proteinExistence type="predicted"/>
<protein>
    <submittedName>
        <fullName evidence="2">Uncharacterized protein</fullName>
    </submittedName>
</protein>
<organism evidence="2">
    <name type="scientific">Percolomonas cosmopolitus</name>
    <dbReference type="NCBI Taxonomy" id="63605"/>
    <lineage>
        <taxon>Eukaryota</taxon>
        <taxon>Discoba</taxon>
        <taxon>Heterolobosea</taxon>
        <taxon>Tetramitia</taxon>
        <taxon>Eutetramitia</taxon>
        <taxon>Percolomonadidae</taxon>
        <taxon>Percolomonas</taxon>
    </lineage>
</organism>
<accession>A0A7S1PGC4</accession>
<gene>
    <name evidence="2" type="ORF">PCOS0759_LOCUS5684</name>
</gene>
<feature type="region of interest" description="Disordered" evidence="1">
    <location>
        <begin position="46"/>
        <end position="136"/>
    </location>
</feature>
<reference evidence="2" key="1">
    <citation type="submission" date="2021-01" db="EMBL/GenBank/DDBJ databases">
        <authorList>
            <person name="Corre E."/>
            <person name="Pelletier E."/>
            <person name="Niang G."/>
            <person name="Scheremetjew M."/>
            <person name="Finn R."/>
            <person name="Kale V."/>
            <person name="Holt S."/>
            <person name="Cochrane G."/>
            <person name="Meng A."/>
            <person name="Brown T."/>
            <person name="Cohen L."/>
        </authorList>
    </citation>
    <scope>NUCLEOTIDE SEQUENCE</scope>
    <source>
        <strain evidence="2">WS</strain>
    </source>
</reference>
<feature type="compositionally biased region" description="Basic residues" evidence="1">
    <location>
        <begin position="64"/>
        <end position="73"/>
    </location>
</feature>
<feature type="compositionally biased region" description="Basic and acidic residues" evidence="1">
    <location>
        <begin position="76"/>
        <end position="87"/>
    </location>
</feature>
<feature type="compositionally biased region" description="Basic and acidic residues" evidence="1">
    <location>
        <begin position="125"/>
        <end position="135"/>
    </location>
</feature>
<evidence type="ECO:0000256" key="1">
    <source>
        <dbReference type="SAM" id="MobiDB-lite"/>
    </source>
</evidence>
<evidence type="ECO:0000313" key="2">
    <source>
        <dbReference type="EMBL" id="CAD9082444.1"/>
    </source>
</evidence>
<sequence>MLSTLDPEQHNPLHHHSPEMSCILPPLSIATTQRNNAPQIDESCRKRKHFEYSSQPTKLPSLFIRRHSQKQPKTHPLTERPVRKCISDRGNLTSEKHLLKKKRVSPLNPEHISKRKTPLPSLLDSRNERRRRSEDSANLLESLQLAKELQTFSFGEQIPDPEAKPYTVRDQIKDLKMLAKRDKHLAMLVSLTSPHKLSENQMDKLGLL</sequence>
<dbReference type="EMBL" id="HBGD01006810">
    <property type="protein sequence ID" value="CAD9082444.1"/>
    <property type="molecule type" value="Transcribed_RNA"/>
</dbReference>
<dbReference type="AlphaFoldDB" id="A0A7S1PGC4"/>